<name>A0ABS2ZDG0_9BACL</name>
<protein>
    <recommendedName>
        <fullName evidence="3">Lipoprotein</fullName>
    </recommendedName>
</protein>
<evidence type="ECO:0008006" key="3">
    <source>
        <dbReference type="Google" id="ProtNLM"/>
    </source>
</evidence>
<proteinExistence type="predicted"/>
<comment type="caution">
    <text evidence="1">The sequence shown here is derived from an EMBL/GenBank/DDBJ whole genome shotgun (WGS) entry which is preliminary data.</text>
</comment>
<organism evidence="1 2">
    <name type="scientific">Fictibacillus barbaricus</name>
    <dbReference type="NCBI Taxonomy" id="182136"/>
    <lineage>
        <taxon>Bacteria</taxon>
        <taxon>Bacillati</taxon>
        <taxon>Bacillota</taxon>
        <taxon>Bacilli</taxon>
        <taxon>Bacillales</taxon>
        <taxon>Fictibacillaceae</taxon>
        <taxon>Fictibacillus</taxon>
    </lineage>
</organism>
<dbReference type="RefSeq" id="WP_188402798.1">
    <property type="nucleotide sequence ID" value="NZ_BMCE01000002.1"/>
</dbReference>
<evidence type="ECO:0000313" key="2">
    <source>
        <dbReference type="Proteomes" id="UP001319060"/>
    </source>
</evidence>
<evidence type="ECO:0000313" key="1">
    <source>
        <dbReference type="EMBL" id="MBN3545970.1"/>
    </source>
</evidence>
<dbReference type="EMBL" id="JAFHKS010000043">
    <property type="protein sequence ID" value="MBN3545970.1"/>
    <property type="molecule type" value="Genomic_DNA"/>
</dbReference>
<reference evidence="1 2" key="1">
    <citation type="submission" date="2021-01" db="EMBL/GenBank/DDBJ databases">
        <title>Genome Sequencing of Type Strains.</title>
        <authorList>
            <person name="Lemaire J.F."/>
            <person name="Inderbitzin P."/>
            <person name="Collins S.B."/>
            <person name="Wespe N."/>
            <person name="Knight-Connoni V."/>
        </authorList>
    </citation>
    <scope>NUCLEOTIDE SEQUENCE [LARGE SCALE GENOMIC DNA]</scope>
    <source>
        <strain evidence="1 2">DSM 14730</strain>
    </source>
</reference>
<accession>A0ABS2ZDG0</accession>
<keyword evidence="2" id="KW-1185">Reference proteome</keyword>
<dbReference type="Proteomes" id="UP001319060">
    <property type="component" value="Unassembled WGS sequence"/>
</dbReference>
<gene>
    <name evidence="1" type="ORF">JYA64_11740</name>
</gene>
<sequence>MNKKKRMIYAAAGLLVVLVISLFTMTIETKSKRDAQVNQSETALEASSYPLMEKDWAVNYHVKKHRIYIENIIPRFSFQGSLTKTPGNKDGYIAVFVNGKWRMNANQSMFILEKMNQGKQKITLQLKKKDGTDYGIKKNIVVHIR</sequence>